<dbReference type="GO" id="GO:0004674">
    <property type="term" value="F:protein serine/threonine kinase activity"/>
    <property type="evidence" value="ECO:0007669"/>
    <property type="project" value="UniProtKB-KW"/>
</dbReference>
<name>A0A2R5GMV1_9STRA</name>
<dbReference type="PANTHER" id="PTHR44329:SF214">
    <property type="entry name" value="PROTEIN KINASE DOMAIN-CONTAINING PROTEIN"/>
    <property type="match status" value="1"/>
</dbReference>
<organism evidence="6 7">
    <name type="scientific">Hondaea fermentalgiana</name>
    <dbReference type="NCBI Taxonomy" id="2315210"/>
    <lineage>
        <taxon>Eukaryota</taxon>
        <taxon>Sar</taxon>
        <taxon>Stramenopiles</taxon>
        <taxon>Bigyra</taxon>
        <taxon>Labyrinthulomycetes</taxon>
        <taxon>Thraustochytrida</taxon>
        <taxon>Thraustochytriidae</taxon>
        <taxon>Hondaea</taxon>
    </lineage>
</organism>
<evidence type="ECO:0000259" key="5">
    <source>
        <dbReference type="PROSITE" id="PS50011"/>
    </source>
</evidence>
<dbReference type="InterPro" id="IPR008271">
    <property type="entry name" value="Ser/Thr_kinase_AS"/>
</dbReference>
<dbReference type="PROSITE" id="PS50011">
    <property type="entry name" value="PROTEIN_KINASE_DOM"/>
    <property type="match status" value="1"/>
</dbReference>
<keyword evidence="6" id="KW-0808">Transferase</keyword>
<dbReference type="Pfam" id="PF07714">
    <property type="entry name" value="PK_Tyr_Ser-Thr"/>
    <property type="match status" value="1"/>
</dbReference>
<proteinExistence type="predicted"/>
<reference evidence="6 7" key="1">
    <citation type="submission" date="2017-12" db="EMBL/GenBank/DDBJ databases">
        <title>Sequencing, de novo assembly and annotation of complete genome of a new Thraustochytrid species, strain FCC1311.</title>
        <authorList>
            <person name="Sedici K."/>
            <person name="Godart F."/>
            <person name="Aiese Cigliano R."/>
            <person name="Sanseverino W."/>
            <person name="Barakat M."/>
            <person name="Ortet P."/>
            <person name="Marechal E."/>
            <person name="Cagnac O."/>
            <person name="Amato A."/>
        </authorList>
    </citation>
    <scope>NUCLEOTIDE SEQUENCE [LARGE SCALE GENOMIC DNA]</scope>
</reference>
<keyword evidence="6" id="KW-0418">Kinase</keyword>
<evidence type="ECO:0000256" key="4">
    <source>
        <dbReference type="PROSITE-ProRule" id="PRU10141"/>
    </source>
</evidence>
<feature type="binding site" evidence="4">
    <location>
        <position position="131"/>
    </location>
    <ligand>
        <name>ATP</name>
        <dbReference type="ChEBI" id="CHEBI:30616"/>
    </ligand>
</feature>
<dbReference type="PANTHER" id="PTHR44329">
    <property type="entry name" value="SERINE/THREONINE-PROTEIN KINASE TNNI3K-RELATED"/>
    <property type="match status" value="1"/>
</dbReference>
<dbReference type="InParanoid" id="A0A2R5GMV1"/>
<sequence length="681" mass="75404">MQENRDEEANDDEADDAEDAHDDLFHVLGLLQERGLLDNDPEEVISLLQENPNIDINAVLEGQLGTRRQRGAMERLTRSLIQAEELEAASLSSDRVFIKAPLQVLGEGQFGQVVLGVYRRDDGSEVETAIKRVKPNGRRMQLHEHQALMREAANWNGLEHANIVCLLGTCIIENRFHLVMDKCDMSLDDLLYESEADAATLALSLDDKEAVLRGVARGLEYLHGNLIVHRDLKPANILLSRDLGLVKLADFGLATQIKANSSIADTISSVGTPAYMAPEVLQAPIQWTTRADIYAFGIVMWEVYHGKSPFEHSIRSISDLETRVLNGERPLISDEVDVRLWVVRLMERCWKHDPEDRPRASEILRTFEGRTNVRRSTRLIRGLVSVVLRSRGGRNGIEDASIELVQGLVRDLSEDTGNLMRTLDTLRISLEQERDAHAGDVLRAEALSRGIIGSTKRILEHSTDPEILTKALWLLRLALSGSSGTSFRIAAIQEHDLGSIAIETFQAFRDHEDLQAAACGFVAIVSSDSLRNESILVQELEVSTEIVAAMRAHPRSEVVQENACGALRNLSVNDRNKVILGQELEVGTEIVAAMRAHPGSEVVQENACGALRNLALGNDRNKVILGQELEPLVRTTLSCAPAIKTCIAILIEARIAIVVIVVFFELSIGNNVQIEHTLMVN</sequence>
<dbReference type="GO" id="GO:0005524">
    <property type="term" value="F:ATP binding"/>
    <property type="evidence" value="ECO:0007669"/>
    <property type="project" value="UniProtKB-UniRule"/>
</dbReference>
<comment type="caution">
    <text evidence="6">The sequence shown here is derived from an EMBL/GenBank/DDBJ whole genome shotgun (WGS) entry which is preliminary data.</text>
</comment>
<keyword evidence="7" id="KW-1185">Reference proteome</keyword>
<dbReference type="InterPro" id="IPR000719">
    <property type="entry name" value="Prot_kinase_dom"/>
</dbReference>
<dbReference type="SUPFAM" id="SSF56112">
    <property type="entry name" value="Protein kinase-like (PK-like)"/>
    <property type="match status" value="1"/>
</dbReference>
<dbReference type="InterPro" id="IPR011009">
    <property type="entry name" value="Kinase-like_dom_sf"/>
</dbReference>
<dbReference type="EMBL" id="BEYU01000102">
    <property type="protein sequence ID" value="GBG31629.1"/>
    <property type="molecule type" value="Genomic_DNA"/>
</dbReference>
<dbReference type="InterPro" id="IPR011989">
    <property type="entry name" value="ARM-like"/>
</dbReference>
<dbReference type="OrthoDB" id="122279at2759"/>
<gene>
    <name evidence="6" type="ORF">FCC1311_078542</name>
</gene>
<dbReference type="PROSITE" id="PS00108">
    <property type="entry name" value="PROTEIN_KINASE_ST"/>
    <property type="match status" value="1"/>
</dbReference>
<evidence type="ECO:0000256" key="1">
    <source>
        <dbReference type="ARBA" id="ARBA00022527"/>
    </source>
</evidence>
<dbReference type="InterPro" id="IPR017441">
    <property type="entry name" value="Protein_kinase_ATP_BS"/>
</dbReference>
<evidence type="ECO:0000313" key="7">
    <source>
        <dbReference type="Proteomes" id="UP000241890"/>
    </source>
</evidence>
<dbReference type="InterPro" id="IPR001245">
    <property type="entry name" value="Ser-Thr/Tyr_kinase_cat_dom"/>
</dbReference>
<dbReference type="Gene3D" id="1.10.510.10">
    <property type="entry name" value="Transferase(Phosphotransferase) domain 1"/>
    <property type="match status" value="1"/>
</dbReference>
<evidence type="ECO:0000256" key="2">
    <source>
        <dbReference type="ARBA" id="ARBA00022741"/>
    </source>
</evidence>
<dbReference type="SUPFAM" id="SSF48371">
    <property type="entry name" value="ARM repeat"/>
    <property type="match status" value="1"/>
</dbReference>
<dbReference type="AlphaFoldDB" id="A0A2R5GMV1"/>
<protein>
    <submittedName>
        <fullName evidence="6">Protein kinase, putative</fullName>
    </submittedName>
</protein>
<accession>A0A2R5GMV1</accession>
<dbReference type="Proteomes" id="UP000241890">
    <property type="component" value="Unassembled WGS sequence"/>
</dbReference>
<dbReference type="InterPro" id="IPR051681">
    <property type="entry name" value="Ser/Thr_Kinases-Pseudokinases"/>
</dbReference>
<keyword evidence="1" id="KW-0723">Serine/threonine-protein kinase</keyword>
<keyword evidence="2 4" id="KW-0547">Nucleotide-binding</keyword>
<feature type="domain" description="Protein kinase" evidence="5">
    <location>
        <begin position="99"/>
        <end position="373"/>
    </location>
</feature>
<dbReference type="InterPro" id="IPR016024">
    <property type="entry name" value="ARM-type_fold"/>
</dbReference>
<dbReference type="SMART" id="SM00220">
    <property type="entry name" value="S_TKc"/>
    <property type="match status" value="1"/>
</dbReference>
<evidence type="ECO:0000256" key="3">
    <source>
        <dbReference type="ARBA" id="ARBA00022840"/>
    </source>
</evidence>
<evidence type="ECO:0000313" key="6">
    <source>
        <dbReference type="EMBL" id="GBG31629.1"/>
    </source>
</evidence>
<dbReference type="Gene3D" id="1.25.10.10">
    <property type="entry name" value="Leucine-rich Repeat Variant"/>
    <property type="match status" value="1"/>
</dbReference>
<keyword evidence="3 4" id="KW-0067">ATP-binding</keyword>
<dbReference type="PROSITE" id="PS00107">
    <property type="entry name" value="PROTEIN_KINASE_ATP"/>
    <property type="match status" value="1"/>
</dbReference>